<evidence type="ECO:0000313" key="1">
    <source>
        <dbReference type="EMBL" id="CAF3883557.1"/>
    </source>
</evidence>
<dbReference type="Proteomes" id="UP000676336">
    <property type="component" value="Unassembled WGS sequence"/>
</dbReference>
<comment type="caution">
    <text evidence="1">The sequence shown here is derived from an EMBL/GenBank/DDBJ whole genome shotgun (WGS) entry which is preliminary data.</text>
</comment>
<gene>
    <name evidence="1" type="ORF">SMN809_LOCUS5738</name>
</gene>
<dbReference type="EMBL" id="CAJOBI010001479">
    <property type="protein sequence ID" value="CAF3883557.1"/>
    <property type="molecule type" value="Genomic_DNA"/>
</dbReference>
<organism evidence="1 2">
    <name type="scientific">Rotaria magnacalcarata</name>
    <dbReference type="NCBI Taxonomy" id="392030"/>
    <lineage>
        <taxon>Eukaryota</taxon>
        <taxon>Metazoa</taxon>
        <taxon>Spiralia</taxon>
        <taxon>Gnathifera</taxon>
        <taxon>Rotifera</taxon>
        <taxon>Eurotatoria</taxon>
        <taxon>Bdelloidea</taxon>
        <taxon>Philodinida</taxon>
        <taxon>Philodinidae</taxon>
        <taxon>Rotaria</taxon>
    </lineage>
</organism>
<name>A0A8S2LDC7_9BILA</name>
<evidence type="ECO:0000313" key="2">
    <source>
        <dbReference type="Proteomes" id="UP000676336"/>
    </source>
</evidence>
<dbReference type="AlphaFoldDB" id="A0A8S2LDC7"/>
<sequence>MFYQSEEVEILEEDELSSKARSTLSEIDKKQKDKREKKKGIFNVDRQLITTTLKPNREEDEMAAAEATLVYHGVRHGISYLAQQCTTTVLKNLFSSSLIANSLSCGRTKAAAIATDVLAPSFTHHVIQEMKLAFYYSLSFDASNKGNLKTYPFCVQYFSDVGVKKAIIDFIHDSSESAIDIHRNARQILDKYELNLSGNNEIDTLIEKPNVNEKNDAKNLSEFLSDFEGKIPGLSGFRRPNSGFSTVASGNPEHVVNNNIK</sequence>
<accession>A0A8S2LDC7</accession>
<protein>
    <submittedName>
        <fullName evidence="1">Uncharacterized protein</fullName>
    </submittedName>
</protein>
<reference evidence="1" key="1">
    <citation type="submission" date="2021-02" db="EMBL/GenBank/DDBJ databases">
        <authorList>
            <person name="Nowell W R."/>
        </authorList>
    </citation>
    <scope>NUCLEOTIDE SEQUENCE</scope>
</reference>
<proteinExistence type="predicted"/>